<dbReference type="InterPro" id="IPR011009">
    <property type="entry name" value="Kinase-like_dom_sf"/>
</dbReference>
<feature type="transmembrane region" description="Helical" evidence="1">
    <location>
        <begin position="264"/>
        <end position="286"/>
    </location>
</feature>
<dbReference type="FunFam" id="1.10.510.10:FF:000530">
    <property type="entry name" value="probable receptor-like protein kinase At5g59700"/>
    <property type="match status" value="1"/>
</dbReference>
<dbReference type="GO" id="GO:0016020">
    <property type="term" value="C:membrane"/>
    <property type="evidence" value="ECO:0007669"/>
    <property type="project" value="TreeGrafter"/>
</dbReference>
<dbReference type="PROSITE" id="PS50011">
    <property type="entry name" value="PROTEIN_KINASE_DOM"/>
    <property type="match status" value="1"/>
</dbReference>
<keyword evidence="1" id="KW-0812">Transmembrane</keyword>
<evidence type="ECO:0000259" key="3">
    <source>
        <dbReference type="PROSITE" id="PS50011"/>
    </source>
</evidence>
<evidence type="ECO:0000313" key="5">
    <source>
        <dbReference type="Proteomes" id="UP001374535"/>
    </source>
</evidence>
<dbReference type="InterPro" id="IPR000719">
    <property type="entry name" value="Prot_kinase_dom"/>
</dbReference>
<dbReference type="PANTHER" id="PTHR48055:SF9">
    <property type="entry name" value="PROTEIN KINASE DOMAIN-CONTAINING PROTEIN"/>
    <property type="match status" value="1"/>
</dbReference>
<feature type="chain" id="PRO_5042977961" description="Protein kinase domain-containing protein" evidence="2">
    <location>
        <begin position="18"/>
        <end position="583"/>
    </location>
</feature>
<dbReference type="GO" id="GO:0005524">
    <property type="term" value="F:ATP binding"/>
    <property type="evidence" value="ECO:0007669"/>
    <property type="project" value="InterPro"/>
</dbReference>
<dbReference type="PANTHER" id="PTHR48055">
    <property type="entry name" value="LEUCINE-RICH REPEAT RECEPTOR PROTEIN KINASE EMS1"/>
    <property type="match status" value="1"/>
</dbReference>
<reference evidence="4 5" key="1">
    <citation type="journal article" date="2023" name="Life. Sci Alliance">
        <title>Evolutionary insights into 3D genome organization and epigenetic landscape of Vigna mungo.</title>
        <authorList>
            <person name="Junaid A."/>
            <person name="Singh B."/>
            <person name="Bhatia S."/>
        </authorList>
    </citation>
    <scope>NUCLEOTIDE SEQUENCE [LARGE SCALE GENOMIC DNA]</scope>
    <source>
        <strain evidence="4">Urdbean</strain>
    </source>
</reference>
<evidence type="ECO:0000313" key="4">
    <source>
        <dbReference type="EMBL" id="WVZ24193.1"/>
    </source>
</evidence>
<dbReference type="PROSITE" id="PS00108">
    <property type="entry name" value="PROTEIN_KINASE_ST"/>
    <property type="match status" value="1"/>
</dbReference>
<dbReference type="Gene3D" id="3.30.200.20">
    <property type="entry name" value="Phosphorylase Kinase, domain 1"/>
    <property type="match status" value="1"/>
</dbReference>
<protein>
    <recommendedName>
        <fullName evidence="3">Protein kinase domain-containing protein</fullName>
    </recommendedName>
</protein>
<keyword evidence="2" id="KW-0732">Signal</keyword>
<keyword evidence="1" id="KW-0472">Membrane</keyword>
<dbReference type="SMART" id="SM00220">
    <property type="entry name" value="S_TKc"/>
    <property type="match status" value="1"/>
</dbReference>
<gene>
    <name evidence="4" type="ORF">V8G54_002737</name>
</gene>
<dbReference type="GO" id="GO:0004672">
    <property type="term" value="F:protein kinase activity"/>
    <property type="evidence" value="ECO:0007669"/>
    <property type="project" value="InterPro"/>
</dbReference>
<keyword evidence="1" id="KW-1133">Transmembrane helix</keyword>
<dbReference type="SUPFAM" id="SSF56112">
    <property type="entry name" value="Protein kinase-like (PK-like)"/>
    <property type="match status" value="1"/>
</dbReference>
<dbReference type="InterPro" id="IPR051564">
    <property type="entry name" value="LRR_receptor-like_kinase"/>
</dbReference>
<sequence length="583" mass="64382">MKFQVLLLLLSITLCLGSSQTSVYDCVLDIQSSSALVSSNCELYNCGGFINGFCGPYFGDYLHALGVRANQTGNIFLNPSEQKNCMASMEAFDKKFTCSGMEKLTSGTGGCSDYTITDVVNQLGDSLRRLEEECMPLSTYGRPNETCTKCLKAWEDISAKPDTTRGSELANISSYLCRFAVLVSLTSTGIYDKESILEVYKCLGEHALSGGLASANEEVKARGNTNINTGTCIYMFRLLPDMIHDDFVKQYVTILLKNIMATGLWIAFGIIGVTVLVFLVALALFVTRMRSVPSVQHESDSPSLKITLKDVYVATDNLSASNFIGQGIAGKVYKGVLSNNQSVAVKHITNECYMETFVREVRSLSHVRHHNLVALLGYCESEAECFLVYELCHNGNLSEWLFGNGKVLSWIQRLEIAIDSARGLEFLHTYPNGCIVHRDIKPSNILIDANFQAKLSDFGLSRVMDLGQSYVSSEVRGTFGYIDPEYRANHHVKASGDVYSFGIMLLQLLSGQRILNIDFERPIDVVRGGDISEFADPKLEGKYSVEAFDIVLKLALSCIGLKRQRPSIGHVLYSLQKTLDISL</sequence>
<name>A0AAQ3P9S8_VIGMU</name>
<keyword evidence="5" id="KW-1185">Reference proteome</keyword>
<evidence type="ECO:0000256" key="2">
    <source>
        <dbReference type="SAM" id="SignalP"/>
    </source>
</evidence>
<dbReference type="Gene3D" id="1.10.510.10">
    <property type="entry name" value="Transferase(Phosphotransferase) domain 1"/>
    <property type="match status" value="1"/>
</dbReference>
<dbReference type="EMBL" id="CP144700">
    <property type="protein sequence ID" value="WVZ24193.1"/>
    <property type="molecule type" value="Genomic_DNA"/>
</dbReference>
<evidence type="ECO:0000256" key="1">
    <source>
        <dbReference type="SAM" id="Phobius"/>
    </source>
</evidence>
<organism evidence="4 5">
    <name type="scientific">Vigna mungo</name>
    <name type="common">Black gram</name>
    <name type="synonym">Phaseolus mungo</name>
    <dbReference type="NCBI Taxonomy" id="3915"/>
    <lineage>
        <taxon>Eukaryota</taxon>
        <taxon>Viridiplantae</taxon>
        <taxon>Streptophyta</taxon>
        <taxon>Embryophyta</taxon>
        <taxon>Tracheophyta</taxon>
        <taxon>Spermatophyta</taxon>
        <taxon>Magnoliopsida</taxon>
        <taxon>eudicotyledons</taxon>
        <taxon>Gunneridae</taxon>
        <taxon>Pentapetalae</taxon>
        <taxon>rosids</taxon>
        <taxon>fabids</taxon>
        <taxon>Fabales</taxon>
        <taxon>Fabaceae</taxon>
        <taxon>Papilionoideae</taxon>
        <taxon>50 kb inversion clade</taxon>
        <taxon>NPAAA clade</taxon>
        <taxon>indigoferoid/millettioid clade</taxon>
        <taxon>Phaseoleae</taxon>
        <taxon>Vigna</taxon>
    </lineage>
</organism>
<dbReference type="Proteomes" id="UP001374535">
    <property type="component" value="Chromosome 1"/>
</dbReference>
<dbReference type="FunFam" id="3.30.200.20:FF:000608">
    <property type="entry name" value="Serine/threonine kinase protein"/>
    <property type="match status" value="1"/>
</dbReference>
<dbReference type="Pfam" id="PF00069">
    <property type="entry name" value="Pkinase"/>
    <property type="match status" value="1"/>
</dbReference>
<feature type="domain" description="Protein kinase" evidence="3">
    <location>
        <begin position="318"/>
        <end position="579"/>
    </location>
</feature>
<feature type="signal peptide" evidence="2">
    <location>
        <begin position="1"/>
        <end position="17"/>
    </location>
</feature>
<dbReference type="AlphaFoldDB" id="A0AAQ3P9S8"/>
<proteinExistence type="predicted"/>
<accession>A0AAQ3P9S8</accession>
<dbReference type="InterPro" id="IPR008271">
    <property type="entry name" value="Ser/Thr_kinase_AS"/>
</dbReference>